<evidence type="ECO:0000313" key="9">
    <source>
        <dbReference type="EMBL" id="ACA32859.1"/>
    </source>
</evidence>
<dbReference type="CDD" id="cd06550">
    <property type="entry name" value="TM_ABC_iron-siderophores_like"/>
    <property type="match status" value="1"/>
</dbReference>
<feature type="transmembrane region" description="Helical" evidence="8">
    <location>
        <begin position="241"/>
        <end position="266"/>
    </location>
</feature>
<dbReference type="InterPro" id="IPR000522">
    <property type="entry name" value="ABC_transptr_permease_BtuC"/>
</dbReference>
<dbReference type="SUPFAM" id="SSF81345">
    <property type="entry name" value="ABC transporter involved in vitamin B12 uptake, BtuC"/>
    <property type="match status" value="1"/>
</dbReference>
<gene>
    <name evidence="9" type="ordered locus">UPA3_0416</name>
</gene>
<protein>
    <submittedName>
        <fullName evidence="9">Ferrichrome ABC transporter</fullName>
    </submittedName>
</protein>
<accession>A0A2C9DYC3</accession>
<keyword evidence="7 8" id="KW-0472">Membrane</keyword>
<dbReference type="Gene3D" id="1.10.3470.10">
    <property type="entry name" value="ABC transporter involved in vitamin B12 uptake, BtuC"/>
    <property type="match status" value="1"/>
</dbReference>
<evidence type="ECO:0000256" key="6">
    <source>
        <dbReference type="ARBA" id="ARBA00022989"/>
    </source>
</evidence>
<dbReference type="InterPro" id="IPR037294">
    <property type="entry name" value="ABC_BtuC-like"/>
</dbReference>
<organism evidence="9 10">
    <name type="scientific">Ureaplasma parvum serovar 3 (strain ATCC 27815 / 27 / NCTC 11736)</name>
    <dbReference type="NCBI Taxonomy" id="505682"/>
    <lineage>
        <taxon>Bacteria</taxon>
        <taxon>Bacillati</taxon>
        <taxon>Mycoplasmatota</taxon>
        <taxon>Mycoplasmoidales</taxon>
        <taxon>Mycoplasmoidaceae</taxon>
        <taxon>Ureaplasma</taxon>
    </lineage>
</organism>
<dbReference type="PANTHER" id="PTHR30472">
    <property type="entry name" value="FERRIC ENTEROBACTIN TRANSPORT SYSTEM PERMEASE PROTEIN"/>
    <property type="match status" value="1"/>
</dbReference>
<dbReference type="EMBL" id="CP000942">
    <property type="protein sequence ID" value="ACA32859.1"/>
    <property type="molecule type" value="Genomic_DNA"/>
</dbReference>
<feature type="transmembrane region" description="Helical" evidence="8">
    <location>
        <begin position="287"/>
        <end position="305"/>
    </location>
</feature>
<feature type="transmembrane region" description="Helical" evidence="8">
    <location>
        <begin position="200"/>
        <end position="221"/>
    </location>
</feature>
<sequence length="339" mass="37614">MFKNKSLKFKNKLDWKTHFRRLITSLLIILSICVLICYCLFDGKELMNFKNVGEEINEGSAPYIRKFIATPIAIFLSALTLSFSGYSMQVVSRNPLASPTTLGYLPAAILGLAISKLAINQILYLPFIIGIVFASCLIVINFFLVKGNALEASFKPILVGFAIGGIITGINVLLEDLVKDINIKITGFVEPPINFQWQQLCIGGPLIIISSLANLFMAPYYTIIAKDYLLAKSLGIKVNLIFWLTAFFAVVATVSSIILIGVLTLLGMIAPHVARILNPKGNSFKQLLLSFVISLLLLTSSRWLINVYNQFDINLFSAIAALPVFAYIFVSKQYRRNVE</sequence>
<dbReference type="Pfam" id="PF01032">
    <property type="entry name" value="FecCD"/>
    <property type="match status" value="1"/>
</dbReference>
<feature type="transmembrane region" description="Helical" evidence="8">
    <location>
        <begin position="311"/>
        <end position="330"/>
    </location>
</feature>
<feature type="transmembrane region" description="Helical" evidence="8">
    <location>
        <begin position="67"/>
        <end position="84"/>
    </location>
</feature>
<dbReference type="PANTHER" id="PTHR30472:SF25">
    <property type="entry name" value="ABC TRANSPORTER PERMEASE PROTEIN MJ0876-RELATED"/>
    <property type="match status" value="1"/>
</dbReference>
<dbReference type="RefSeq" id="WP_010891761.1">
    <property type="nucleotide sequence ID" value="NC_010503.1"/>
</dbReference>
<feature type="transmembrane region" description="Helical" evidence="8">
    <location>
        <begin position="22"/>
        <end position="41"/>
    </location>
</feature>
<keyword evidence="6 8" id="KW-1133">Transmembrane helix</keyword>
<dbReference type="GO" id="GO:0005886">
    <property type="term" value="C:plasma membrane"/>
    <property type="evidence" value="ECO:0007669"/>
    <property type="project" value="UniProtKB-SubCell"/>
</dbReference>
<dbReference type="GO" id="GO:0022857">
    <property type="term" value="F:transmembrane transporter activity"/>
    <property type="evidence" value="ECO:0007669"/>
    <property type="project" value="InterPro"/>
</dbReference>
<dbReference type="GeneID" id="29672225"/>
<evidence type="ECO:0000256" key="1">
    <source>
        <dbReference type="ARBA" id="ARBA00004651"/>
    </source>
</evidence>
<keyword evidence="5 8" id="KW-0812">Transmembrane</keyword>
<evidence type="ECO:0000313" key="10">
    <source>
        <dbReference type="Proteomes" id="UP000002162"/>
    </source>
</evidence>
<proteinExistence type="inferred from homology"/>
<keyword evidence="4" id="KW-1003">Cell membrane</keyword>
<dbReference type="Proteomes" id="UP000002162">
    <property type="component" value="Chromosome"/>
</dbReference>
<keyword evidence="3" id="KW-0813">Transport</keyword>
<feature type="transmembrane region" description="Helical" evidence="8">
    <location>
        <begin position="122"/>
        <end position="145"/>
    </location>
</feature>
<evidence type="ECO:0000256" key="2">
    <source>
        <dbReference type="ARBA" id="ARBA00007935"/>
    </source>
</evidence>
<feature type="transmembrane region" description="Helical" evidence="8">
    <location>
        <begin position="96"/>
        <end position="115"/>
    </location>
</feature>
<dbReference type="KEGG" id="upa:UPA3_0416"/>
<evidence type="ECO:0000256" key="4">
    <source>
        <dbReference type="ARBA" id="ARBA00022475"/>
    </source>
</evidence>
<comment type="subcellular location">
    <subcellularLocation>
        <location evidence="1">Cell membrane</location>
        <topology evidence="1">Multi-pass membrane protein</topology>
    </subcellularLocation>
</comment>
<comment type="similarity">
    <text evidence="2">Belongs to the binding-protein-dependent transport system permease family. FecCD subfamily.</text>
</comment>
<feature type="transmembrane region" description="Helical" evidence="8">
    <location>
        <begin position="157"/>
        <end position="174"/>
    </location>
</feature>
<evidence type="ECO:0000256" key="5">
    <source>
        <dbReference type="ARBA" id="ARBA00022692"/>
    </source>
</evidence>
<reference evidence="9 10" key="1">
    <citation type="submission" date="2008-02" db="EMBL/GenBank/DDBJ databases">
        <title>Genome sequence of Ureaplasma parvum serovar 3.</title>
        <authorList>
            <person name="Methe B.A."/>
            <person name="Glass J."/>
            <person name="Waites K."/>
            <person name="Shrivastava S."/>
        </authorList>
    </citation>
    <scope>NUCLEOTIDE SEQUENCE [LARGE SCALE GENOMIC DNA]</scope>
    <source>
        <strain evidence="10">ATCC 27815 / 27 / NCTC 11736</strain>
    </source>
</reference>
<dbReference type="GO" id="GO:0033214">
    <property type="term" value="P:siderophore-iron import into cell"/>
    <property type="evidence" value="ECO:0007669"/>
    <property type="project" value="TreeGrafter"/>
</dbReference>
<evidence type="ECO:0000256" key="3">
    <source>
        <dbReference type="ARBA" id="ARBA00022448"/>
    </source>
</evidence>
<evidence type="ECO:0000256" key="8">
    <source>
        <dbReference type="SAM" id="Phobius"/>
    </source>
</evidence>
<evidence type="ECO:0000256" key="7">
    <source>
        <dbReference type="ARBA" id="ARBA00023136"/>
    </source>
</evidence>
<name>A0A2C9DYC3_UREP2</name>
<dbReference type="AlphaFoldDB" id="A0A2C9DYC3"/>
<dbReference type="HOGENOM" id="CLU_067576_0_0_14"/>